<feature type="domain" description="Glycosyl hydrolase family 4 C-terminal" evidence="13">
    <location>
        <begin position="209"/>
        <end position="426"/>
    </location>
</feature>
<comment type="similarity">
    <text evidence="2 12">Belongs to the glycosyl hydrolase 4 family.</text>
</comment>
<evidence type="ECO:0000313" key="15">
    <source>
        <dbReference type="Proteomes" id="UP001304300"/>
    </source>
</evidence>
<dbReference type="Pfam" id="PF02056">
    <property type="entry name" value="Glyco_hydro_4"/>
    <property type="match status" value="1"/>
</dbReference>
<keyword evidence="8 12" id="KW-0326">Glycosidase</keyword>
<evidence type="ECO:0000256" key="12">
    <source>
        <dbReference type="RuleBase" id="RU361152"/>
    </source>
</evidence>
<dbReference type="InterPro" id="IPR022616">
    <property type="entry name" value="Glyco_hydro_4_C"/>
</dbReference>
<evidence type="ECO:0000256" key="5">
    <source>
        <dbReference type="ARBA" id="ARBA00023027"/>
    </source>
</evidence>
<keyword evidence="10" id="KW-0533">Nickel</keyword>
<dbReference type="SUPFAM" id="SSF51735">
    <property type="entry name" value="NAD(P)-binding Rossmann-fold domains"/>
    <property type="match status" value="1"/>
</dbReference>
<evidence type="ECO:0000259" key="13">
    <source>
        <dbReference type="Pfam" id="PF11975"/>
    </source>
</evidence>
<dbReference type="InterPro" id="IPR053715">
    <property type="entry name" value="GH4_Enzyme_sf"/>
</dbReference>
<keyword evidence="10" id="KW-0170">Cobalt</keyword>
<dbReference type="PROSITE" id="PS01324">
    <property type="entry name" value="GLYCOSYL_HYDROL_F4"/>
    <property type="match status" value="1"/>
</dbReference>
<feature type="site" description="Increases basicity of active site Tyr" evidence="11">
    <location>
        <position position="109"/>
    </location>
</feature>
<evidence type="ECO:0000256" key="9">
    <source>
        <dbReference type="PIRSR" id="PIRSR601088-2"/>
    </source>
</evidence>
<dbReference type="InterPro" id="IPR001088">
    <property type="entry name" value="Glyco_hydro_4"/>
</dbReference>
<evidence type="ECO:0000313" key="14">
    <source>
        <dbReference type="EMBL" id="WOO42227.1"/>
    </source>
</evidence>
<dbReference type="InterPro" id="IPR019802">
    <property type="entry name" value="GlycHydrolase_4_CS"/>
</dbReference>
<dbReference type="Gene3D" id="3.90.1820.10">
    <property type="entry name" value="AglA-like glucosidase"/>
    <property type="match status" value="1"/>
</dbReference>
<evidence type="ECO:0000256" key="3">
    <source>
        <dbReference type="ARBA" id="ARBA00022723"/>
    </source>
</evidence>
<dbReference type="InterPro" id="IPR015955">
    <property type="entry name" value="Lactate_DH/Glyco_Ohase_4_C"/>
</dbReference>
<reference evidence="14 15" key="1">
    <citation type="submission" date="2023-10" db="EMBL/GenBank/DDBJ databases">
        <title>Rubellicoccus peritrichatus gen. nov., sp. nov., isolated from an algae of coral reef tank.</title>
        <authorList>
            <person name="Luo J."/>
        </authorList>
    </citation>
    <scope>NUCLEOTIDE SEQUENCE [LARGE SCALE GENOMIC DNA]</scope>
    <source>
        <strain evidence="14 15">CR14</strain>
    </source>
</reference>
<dbReference type="Proteomes" id="UP001304300">
    <property type="component" value="Chromosome"/>
</dbReference>
<keyword evidence="7" id="KW-0119">Carbohydrate metabolism</keyword>
<dbReference type="Pfam" id="PF11975">
    <property type="entry name" value="Glyco_hydro_4C"/>
    <property type="match status" value="1"/>
</dbReference>
<comment type="cofactor">
    <cofactor evidence="12">
        <name>NAD(+)</name>
        <dbReference type="ChEBI" id="CHEBI:57540"/>
    </cofactor>
    <text evidence="12">Binds 1 NAD(+) per subunit.</text>
</comment>
<comment type="cofactor">
    <cofactor evidence="1">
        <name>Mn(2+)</name>
        <dbReference type="ChEBI" id="CHEBI:29035"/>
    </cofactor>
</comment>
<evidence type="ECO:0000256" key="11">
    <source>
        <dbReference type="PIRSR" id="PIRSR601088-4"/>
    </source>
</evidence>
<accession>A0AAQ3QWT6</accession>
<dbReference type="NCBIfam" id="NF011657">
    <property type="entry name" value="PRK15076.1"/>
    <property type="match status" value="1"/>
</dbReference>
<dbReference type="GO" id="GO:0046872">
    <property type="term" value="F:metal ion binding"/>
    <property type="evidence" value="ECO:0007669"/>
    <property type="project" value="UniProtKB-KW"/>
</dbReference>
<keyword evidence="4 12" id="KW-0378">Hydrolase</keyword>
<sequence>MKKITFIGAGSIGFTRRLVADILTVPEMADTLFAFTDISKANLDMVTQLCRRDIKANKLPAKIQSTTNRRKALTDADYVFCVVRQGGLEAFQTDIEIPLQYGVDQCVGDTLCAGGIMYGQRTIHTLLEFCRDIREVSKPGAMFLNYSNPMAMNTWACNKYGGVKTIGLCHGVQGAHHQITKCTEIWAKKKKLISKDVTLSTKDVDVIAAGLNHQTWFTKAEWNDIDLIPIMLELFEGNPEYVKTEKVRIDVLKRFGYYSTESNGHLSEYLPWYRKRAKEIPQWIDLGNWINGETGGYLRACTESRNWFEHDFPNWMKADPWEFTPGNRSEEHGSYILEGLETGRIYRGHFNVMNDGVITNLPDECCIEVPGYVDKTGIQIPVVGDLPLACAATCSVSARVQQMSVEAAVHGDVNLLKQAMLHDPLTGAVCNPEEIWQMTDDMLIAQQQWLPQYKSAIPAAKKRLTAATRNKTRVKLLKNNGAARLKLKSVDQMQKNAEEHRAMAAASDKGNMTKGAMRKVAVKRKAKAA</sequence>
<feature type="binding site" evidence="10">
    <location>
        <position position="213"/>
    </location>
    <ligand>
        <name>Mn(2+)</name>
        <dbReference type="ChEBI" id="CHEBI:29035"/>
    </ligand>
</feature>
<dbReference type="CDD" id="cd05297">
    <property type="entry name" value="GH4_alpha_glucosidase_galactosidase"/>
    <property type="match status" value="1"/>
</dbReference>
<gene>
    <name evidence="14" type="ORF">RZN69_03935</name>
</gene>
<evidence type="ECO:0000256" key="8">
    <source>
        <dbReference type="ARBA" id="ARBA00023295"/>
    </source>
</evidence>
<dbReference type="GO" id="GO:0016616">
    <property type="term" value="F:oxidoreductase activity, acting on the CH-OH group of donors, NAD or NADP as acceptor"/>
    <property type="evidence" value="ECO:0007669"/>
    <property type="project" value="InterPro"/>
</dbReference>
<feature type="binding site" evidence="9">
    <location>
        <position position="148"/>
    </location>
    <ligand>
        <name>substrate</name>
    </ligand>
</feature>
<evidence type="ECO:0000256" key="1">
    <source>
        <dbReference type="ARBA" id="ARBA00001936"/>
    </source>
</evidence>
<dbReference type="InterPro" id="IPR036291">
    <property type="entry name" value="NAD(P)-bd_dom_sf"/>
</dbReference>
<dbReference type="GO" id="GO:0005975">
    <property type="term" value="P:carbohydrate metabolic process"/>
    <property type="evidence" value="ECO:0007669"/>
    <property type="project" value="InterPro"/>
</dbReference>
<organism evidence="14 15">
    <name type="scientific">Rubellicoccus peritrichatus</name>
    <dbReference type="NCBI Taxonomy" id="3080537"/>
    <lineage>
        <taxon>Bacteria</taxon>
        <taxon>Pseudomonadati</taxon>
        <taxon>Verrucomicrobiota</taxon>
        <taxon>Opitutia</taxon>
        <taxon>Puniceicoccales</taxon>
        <taxon>Cerasicoccaceae</taxon>
        <taxon>Rubellicoccus</taxon>
    </lineage>
</organism>
<feature type="binding site" evidence="10">
    <location>
        <position position="169"/>
    </location>
    <ligand>
        <name>Mn(2+)</name>
        <dbReference type="ChEBI" id="CHEBI:29035"/>
    </ligand>
</feature>
<keyword evidence="15" id="KW-1185">Reference proteome</keyword>
<evidence type="ECO:0000256" key="4">
    <source>
        <dbReference type="ARBA" id="ARBA00022801"/>
    </source>
</evidence>
<evidence type="ECO:0000256" key="2">
    <source>
        <dbReference type="ARBA" id="ARBA00010141"/>
    </source>
</evidence>
<evidence type="ECO:0000256" key="10">
    <source>
        <dbReference type="PIRSR" id="PIRSR601088-3"/>
    </source>
</evidence>
<keyword evidence="6 10" id="KW-0464">Manganese</keyword>
<name>A0AAQ3QWT6_9BACT</name>
<dbReference type="PRINTS" id="PR00732">
    <property type="entry name" value="GLHYDRLASE4"/>
</dbReference>
<proteinExistence type="inferred from homology"/>
<dbReference type="PANTHER" id="PTHR32092:SF6">
    <property type="entry name" value="ALPHA-GALACTOSIDASE"/>
    <property type="match status" value="1"/>
</dbReference>
<dbReference type="SUPFAM" id="SSF56327">
    <property type="entry name" value="LDH C-terminal domain-like"/>
    <property type="match status" value="1"/>
</dbReference>
<keyword evidence="3 10" id="KW-0479">Metal-binding</keyword>
<keyword evidence="5 12" id="KW-0520">NAD</keyword>
<dbReference type="KEGG" id="puo:RZN69_03935"/>
<dbReference type="AlphaFoldDB" id="A0AAQ3QWT6"/>
<evidence type="ECO:0000256" key="7">
    <source>
        <dbReference type="ARBA" id="ARBA00023277"/>
    </source>
</evidence>
<dbReference type="GO" id="GO:0004553">
    <property type="term" value="F:hydrolase activity, hydrolyzing O-glycosyl compounds"/>
    <property type="evidence" value="ECO:0007669"/>
    <property type="project" value="InterPro"/>
</dbReference>
<protein>
    <submittedName>
        <fullName evidence="14">Alpha-glucosidase/alpha-galactosidase</fullName>
    </submittedName>
</protein>
<dbReference type="EMBL" id="CP136920">
    <property type="protein sequence ID" value="WOO42227.1"/>
    <property type="molecule type" value="Genomic_DNA"/>
</dbReference>
<evidence type="ECO:0000256" key="6">
    <source>
        <dbReference type="ARBA" id="ARBA00023211"/>
    </source>
</evidence>
<dbReference type="PANTHER" id="PTHR32092">
    <property type="entry name" value="6-PHOSPHO-BETA-GLUCOSIDASE-RELATED"/>
    <property type="match status" value="1"/>
</dbReference>
<keyword evidence="10" id="KW-0408">Iron</keyword>